<dbReference type="NCBIfam" id="TIGR00040">
    <property type="entry name" value="yfcE"/>
    <property type="match status" value="1"/>
</dbReference>
<evidence type="ECO:0000313" key="4">
    <source>
        <dbReference type="EMBL" id="ATQ76209.1"/>
    </source>
</evidence>
<evidence type="ECO:0000256" key="2">
    <source>
        <dbReference type="RuleBase" id="RU362039"/>
    </source>
</evidence>
<accession>A0A2D2DMK4</accession>
<evidence type="ECO:0000256" key="1">
    <source>
        <dbReference type="ARBA" id="ARBA00008950"/>
    </source>
</evidence>
<evidence type="ECO:0000259" key="3">
    <source>
        <dbReference type="Pfam" id="PF12850"/>
    </source>
</evidence>
<dbReference type="InterPro" id="IPR024654">
    <property type="entry name" value="Calcineurin-like_PHP_lpxH"/>
</dbReference>
<dbReference type="RefSeq" id="WP_099876694.1">
    <property type="nucleotide sequence ID" value="NZ_CP024608.1"/>
</dbReference>
<dbReference type="InterPro" id="IPR000979">
    <property type="entry name" value="Phosphodiesterase_MJ0936/Vps29"/>
</dbReference>
<protein>
    <recommendedName>
        <fullName evidence="2">Phosphoesterase</fullName>
        <ecNumber evidence="2">3.1.4.-</ecNumber>
    </recommendedName>
</protein>
<reference evidence="4" key="1">
    <citation type="submission" date="2017-10" db="EMBL/GenBank/DDBJ databases">
        <title>Massilia psychrophilum sp. nov., a novel purple-pigmented bacterium isolated from Tianshan glacier, Xinjiang Municipality, China.</title>
        <authorList>
            <person name="Wang H."/>
        </authorList>
    </citation>
    <scope>NUCLEOTIDE SEQUENCE [LARGE SCALE GENOMIC DNA]</scope>
    <source>
        <strain evidence="4">B2</strain>
    </source>
</reference>
<dbReference type="Pfam" id="PF12850">
    <property type="entry name" value="Metallophos_2"/>
    <property type="match status" value="1"/>
</dbReference>
<proteinExistence type="inferred from homology"/>
<dbReference type="InterPro" id="IPR029052">
    <property type="entry name" value="Metallo-depent_PP-like"/>
</dbReference>
<dbReference type="EC" id="3.1.4.-" evidence="2"/>
<dbReference type="GO" id="GO:0046872">
    <property type="term" value="F:metal ion binding"/>
    <property type="evidence" value="ECO:0007669"/>
    <property type="project" value="UniProtKB-KW"/>
</dbReference>
<dbReference type="Gene3D" id="3.60.21.10">
    <property type="match status" value="1"/>
</dbReference>
<comment type="similarity">
    <text evidence="1 2">Belongs to the metallophosphoesterase superfamily. YfcE family.</text>
</comment>
<organism evidence="4 5">
    <name type="scientific">Massilia violaceinigra</name>
    <dbReference type="NCBI Taxonomy" id="2045208"/>
    <lineage>
        <taxon>Bacteria</taxon>
        <taxon>Pseudomonadati</taxon>
        <taxon>Pseudomonadota</taxon>
        <taxon>Betaproteobacteria</taxon>
        <taxon>Burkholderiales</taxon>
        <taxon>Oxalobacteraceae</taxon>
        <taxon>Telluria group</taxon>
        <taxon>Massilia</taxon>
    </lineage>
</organism>
<dbReference type="AlphaFoldDB" id="A0A2D2DMK4"/>
<evidence type="ECO:0000313" key="5">
    <source>
        <dbReference type="Proteomes" id="UP000229897"/>
    </source>
</evidence>
<keyword evidence="5" id="KW-1185">Reference proteome</keyword>
<name>A0A2D2DMK4_9BURK</name>
<dbReference type="GO" id="GO:0016787">
    <property type="term" value="F:hydrolase activity"/>
    <property type="evidence" value="ECO:0007669"/>
    <property type="project" value="UniProtKB-UniRule"/>
</dbReference>
<dbReference type="KEGG" id="mass:CR152_17955"/>
<dbReference type="OrthoDB" id="9785951at2"/>
<dbReference type="Proteomes" id="UP000229897">
    <property type="component" value="Chromosome"/>
</dbReference>
<keyword evidence="2" id="KW-0479">Metal-binding</keyword>
<sequence>MLRIGVISDTHGLLRPEAMAFLAGSDYIVHGGDIGNAAILADLAAIAPLTVVRGNNDKGEWAAAVPHSALLTVGGVRLYALHDIADLDAAALPDDVRVVVCGHSHRPLAEQRGRLLYLNPGSAGPRRFSLPVTAAELLVDGDEVRANIVELISRR</sequence>
<dbReference type="SUPFAM" id="SSF56300">
    <property type="entry name" value="Metallo-dependent phosphatases"/>
    <property type="match status" value="1"/>
</dbReference>
<gene>
    <name evidence="4" type="ORF">CR152_17955</name>
</gene>
<feature type="domain" description="Calcineurin-like phosphoesterase" evidence="3">
    <location>
        <begin position="2"/>
        <end position="137"/>
    </location>
</feature>
<dbReference type="EMBL" id="CP024608">
    <property type="protein sequence ID" value="ATQ76209.1"/>
    <property type="molecule type" value="Genomic_DNA"/>
</dbReference>
<comment type="cofactor">
    <cofactor evidence="2">
        <name>a divalent metal cation</name>
        <dbReference type="ChEBI" id="CHEBI:60240"/>
    </cofactor>
</comment>
<dbReference type="PANTHER" id="PTHR11124">
    <property type="entry name" value="VACUOLAR SORTING PROTEIN VPS29"/>
    <property type="match status" value="1"/>
</dbReference>